<dbReference type="InterPro" id="IPR036909">
    <property type="entry name" value="Cyt_c-like_dom_sf"/>
</dbReference>
<feature type="transmembrane region" description="Helical" evidence="1">
    <location>
        <begin position="18"/>
        <end position="36"/>
    </location>
</feature>
<dbReference type="Gene3D" id="3.80.10.10">
    <property type="entry name" value="Ribonuclease Inhibitor"/>
    <property type="match status" value="1"/>
</dbReference>
<evidence type="ECO:0000259" key="2">
    <source>
        <dbReference type="Pfam" id="PF07635"/>
    </source>
</evidence>
<dbReference type="SUPFAM" id="SSF46626">
    <property type="entry name" value="Cytochrome c"/>
    <property type="match status" value="1"/>
</dbReference>
<evidence type="ECO:0000256" key="1">
    <source>
        <dbReference type="SAM" id="Phobius"/>
    </source>
</evidence>
<dbReference type="PANTHER" id="PTHR35889">
    <property type="entry name" value="CYCLOINULO-OLIGOSACCHARIDE FRUCTANOTRANSFERASE-RELATED"/>
    <property type="match status" value="1"/>
</dbReference>
<evidence type="ECO:0000313" key="5">
    <source>
        <dbReference type="Proteomes" id="UP000192980"/>
    </source>
</evidence>
<dbReference type="InterPro" id="IPR032675">
    <property type="entry name" value="LRR_dom_sf"/>
</dbReference>
<dbReference type="AlphaFoldDB" id="A0A1X7JB31"/>
<dbReference type="GO" id="GO:0009055">
    <property type="term" value="F:electron transfer activity"/>
    <property type="evidence" value="ECO:0007669"/>
    <property type="project" value="InterPro"/>
</dbReference>
<dbReference type="PANTHER" id="PTHR35889:SF3">
    <property type="entry name" value="F-BOX DOMAIN-CONTAINING PROTEIN"/>
    <property type="match status" value="1"/>
</dbReference>
<feature type="transmembrane region" description="Helical" evidence="1">
    <location>
        <begin position="83"/>
        <end position="102"/>
    </location>
</feature>
<dbReference type="GO" id="GO:0020037">
    <property type="term" value="F:heme binding"/>
    <property type="evidence" value="ECO:0007669"/>
    <property type="project" value="InterPro"/>
</dbReference>
<organism evidence="4 5">
    <name type="scientific">Sphingobacterium psychroaquaticum</name>
    <dbReference type="NCBI Taxonomy" id="561061"/>
    <lineage>
        <taxon>Bacteria</taxon>
        <taxon>Pseudomonadati</taxon>
        <taxon>Bacteroidota</taxon>
        <taxon>Sphingobacteriia</taxon>
        <taxon>Sphingobacteriales</taxon>
        <taxon>Sphingobacteriaceae</taxon>
        <taxon>Sphingobacterium</taxon>
    </lineage>
</organism>
<proteinExistence type="predicted"/>
<dbReference type="InterPro" id="IPR011429">
    <property type="entry name" value="Cyt_c_Planctomycete-type"/>
</dbReference>
<feature type="domain" description="Cytochrome C Planctomycete-type" evidence="2">
    <location>
        <begin position="188"/>
        <end position="247"/>
    </location>
</feature>
<reference evidence="4 5" key="1">
    <citation type="submission" date="2017-04" db="EMBL/GenBank/DDBJ databases">
        <authorList>
            <person name="Afonso C.L."/>
            <person name="Miller P.J."/>
            <person name="Scott M.A."/>
            <person name="Spackman E."/>
            <person name="Goraichik I."/>
            <person name="Dimitrov K.M."/>
            <person name="Suarez D.L."/>
            <person name="Swayne D.E."/>
        </authorList>
    </citation>
    <scope>NUCLEOTIDE SEQUENCE [LARGE SCALE GENOMIC DNA]</scope>
    <source>
        <strain evidence="4 5">DSM 22418</strain>
    </source>
</reference>
<dbReference type="STRING" id="561061.SAMN05660862_1700"/>
<feature type="transmembrane region" description="Helical" evidence="1">
    <location>
        <begin position="114"/>
        <end position="134"/>
    </location>
</feature>
<dbReference type="Pfam" id="PF07635">
    <property type="entry name" value="PSCyt1"/>
    <property type="match status" value="1"/>
</dbReference>
<dbReference type="SUPFAM" id="SSF52047">
    <property type="entry name" value="RNI-like"/>
    <property type="match status" value="1"/>
</dbReference>
<evidence type="ECO:0000313" key="4">
    <source>
        <dbReference type="EMBL" id="SMG25026.1"/>
    </source>
</evidence>
<sequence>MELFLEELREFIGRSHPIFVHLPIGMLVVAFCMALFGRQEKYQSIQPAIPFVLLLGSIAAFVAAITGYLLSLRGGYDVKILGFHQWLGIAVAVISIFLYRLYRVAATEGRVKRYRFAVFSVLMLLVGVTGHFGGTLTHGAGYFTDALPTAVKDFLGYKVADVELAPIENVQEALVYEAIVAPILKQRCQSCHGERKKEGGLALHSKEAILTGGDGGKVLLAGKMTESELYARLVLPEGHEGRMPPKGRTPISGDQIKLIGWWIAQGASFSGKVSTMQQPAEMKQVLANLEKGKAAELTMEYAELPEAPTLPEDLVKSLQARGIKVLPVAANSNYVVINAINYPEFSAKDMTDLLHIKEHIVQLKLGKTAIKDQDLASMTKMPYLRKLHLEHTKISDEGLKQLKSSPSLAYINLFATNISDAGLDYLAEIKSLKKVYAYQTKITPVGIEGLRKSHVEAYVDSGKYQLPFLVSDTIQY</sequence>
<gene>
    <name evidence="4" type="ORF">SAMN05660862_1700</name>
</gene>
<dbReference type="RefSeq" id="WP_085472445.1">
    <property type="nucleotide sequence ID" value="NZ_FXAU01000002.1"/>
</dbReference>
<protein>
    <submittedName>
        <fullName evidence="4">Uncharacterized membrane protein</fullName>
    </submittedName>
</protein>
<dbReference type="EMBL" id="FXAU01000002">
    <property type="protein sequence ID" value="SMG25026.1"/>
    <property type="molecule type" value="Genomic_DNA"/>
</dbReference>
<dbReference type="Pfam" id="PF13516">
    <property type="entry name" value="LRR_6"/>
    <property type="match status" value="1"/>
</dbReference>
<keyword evidence="1" id="KW-0472">Membrane</keyword>
<dbReference type="InterPro" id="IPR001611">
    <property type="entry name" value="Leu-rich_rpt"/>
</dbReference>
<keyword evidence="1" id="KW-1133">Transmembrane helix</keyword>
<accession>A0A1X7JB31</accession>
<keyword evidence="1" id="KW-0812">Transmembrane</keyword>
<dbReference type="OrthoDB" id="713772at2"/>
<keyword evidence="5" id="KW-1185">Reference proteome</keyword>
<dbReference type="Pfam" id="PF09990">
    <property type="entry name" value="DUF2231"/>
    <property type="match status" value="1"/>
</dbReference>
<dbReference type="Proteomes" id="UP000192980">
    <property type="component" value="Unassembled WGS sequence"/>
</dbReference>
<name>A0A1X7JB31_9SPHI</name>
<feature type="transmembrane region" description="Helical" evidence="1">
    <location>
        <begin position="48"/>
        <end position="71"/>
    </location>
</feature>
<feature type="domain" description="DUF2231" evidence="3">
    <location>
        <begin position="16"/>
        <end position="139"/>
    </location>
</feature>
<evidence type="ECO:0000259" key="3">
    <source>
        <dbReference type="Pfam" id="PF09990"/>
    </source>
</evidence>
<dbReference type="InterPro" id="IPR019251">
    <property type="entry name" value="DUF2231_TM"/>
</dbReference>